<dbReference type="Proteomes" id="UP001449657">
    <property type="component" value="Chromosome"/>
</dbReference>
<protein>
    <submittedName>
        <fullName evidence="1">DUF4421 family protein</fullName>
    </submittedName>
</protein>
<proteinExistence type="predicted"/>
<reference evidence="1 2" key="1">
    <citation type="submission" date="2024-03" db="EMBL/GenBank/DDBJ databases">
        <title>Chitinophaga caseinilytica sp. nov., a casein hydrolysing bacterium isolated from forest soil.</title>
        <authorList>
            <person name="Lee D.S."/>
            <person name="Han D.M."/>
            <person name="Baek J.H."/>
            <person name="Choi D.G."/>
            <person name="Jeon J.H."/>
            <person name="Jeon C.O."/>
        </authorList>
    </citation>
    <scope>NUCLEOTIDE SEQUENCE [LARGE SCALE GENOMIC DNA]</scope>
    <source>
        <strain evidence="1 2">KACC 19118</strain>
    </source>
</reference>
<dbReference type="EMBL" id="CP150096">
    <property type="protein sequence ID" value="WZN44510.1"/>
    <property type="molecule type" value="Genomic_DNA"/>
</dbReference>
<evidence type="ECO:0000313" key="1">
    <source>
        <dbReference type="EMBL" id="WZN44510.1"/>
    </source>
</evidence>
<name>A0ABZ2YZE1_9BACT</name>
<organism evidence="1 2">
    <name type="scientific">Chitinophaga caseinilytica</name>
    <dbReference type="NCBI Taxonomy" id="2267521"/>
    <lineage>
        <taxon>Bacteria</taxon>
        <taxon>Pseudomonadati</taxon>
        <taxon>Bacteroidota</taxon>
        <taxon>Chitinophagia</taxon>
        <taxon>Chitinophagales</taxon>
        <taxon>Chitinophagaceae</taxon>
        <taxon>Chitinophaga</taxon>
    </lineage>
</organism>
<evidence type="ECO:0000313" key="2">
    <source>
        <dbReference type="Proteomes" id="UP001449657"/>
    </source>
</evidence>
<dbReference type="Pfam" id="PF14391">
    <property type="entry name" value="DUF4421"/>
    <property type="match status" value="1"/>
</dbReference>
<accession>A0ABZ2YZE1</accession>
<gene>
    <name evidence="1" type="ORF">WJU22_16565</name>
</gene>
<sequence>MPLASTCLGWMASWASVFLFPADSLPHRDSLPAGRPYIEKIGDFATVKATYSEDLEELALLAPGRDLELAPNASAAVHLGFSYRFLSVGFKVAPRFLRGNGDDDQMGKTAARGLVLGFTFRHWQQELSYSRTKGYYLENTADYVPGWKEGMPYLQFPDLVFRSFQGITAYNFNPRFSVNAVLTQTERQRRSSGSFIPLLMYRYYIIDDRSVPVSPGGATQKTNNFEVLLGAGYQHTFVWRYWYASLGVTPGAGYIFTKLTTRYPGGPAVDHHHTPAFRVDGRAGIGYNGERVYGGTYMNVISNASRQENNAVINSDSRLIFRVFVGYRFRAPKLLSRPMDRLTEMYGRKLERLRRRGQ</sequence>
<dbReference type="RefSeq" id="WP_341839290.1">
    <property type="nucleotide sequence ID" value="NZ_CP149792.1"/>
</dbReference>
<dbReference type="InterPro" id="IPR025535">
    <property type="entry name" value="DUF4421"/>
</dbReference>
<keyword evidence="2" id="KW-1185">Reference proteome</keyword>